<dbReference type="EnsemblMetazoa" id="CLYHEMT026032.1">
    <property type="protein sequence ID" value="CLYHEMP026032.1"/>
    <property type="gene ID" value="CLYHEMG026032"/>
</dbReference>
<accession>A0A7M5XP26</accession>
<dbReference type="OrthoDB" id="10056177at2759"/>
<keyword evidence="9" id="KW-1185">Reference proteome</keyword>
<evidence type="ECO:0000256" key="5">
    <source>
        <dbReference type="ARBA" id="ARBA00023136"/>
    </source>
</evidence>
<comment type="subcellular location">
    <subcellularLocation>
        <location evidence="1">Membrane</location>
        <topology evidence="1">Multi-pass membrane protein</topology>
    </subcellularLocation>
</comment>
<evidence type="ECO:0000256" key="2">
    <source>
        <dbReference type="ARBA" id="ARBA00005241"/>
    </source>
</evidence>
<dbReference type="Proteomes" id="UP000594262">
    <property type="component" value="Unplaced"/>
</dbReference>
<feature type="domain" description="Major facilitator superfamily (MFS) profile" evidence="7">
    <location>
        <begin position="1"/>
        <end position="178"/>
    </location>
</feature>
<reference evidence="8" key="1">
    <citation type="submission" date="2021-01" db="UniProtKB">
        <authorList>
            <consortium name="EnsemblMetazoa"/>
        </authorList>
    </citation>
    <scope>IDENTIFICATION</scope>
</reference>
<dbReference type="SUPFAM" id="SSF103473">
    <property type="entry name" value="MFS general substrate transporter"/>
    <property type="match status" value="1"/>
</dbReference>
<evidence type="ECO:0000256" key="6">
    <source>
        <dbReference type="SAM" id="Phobius"/>
    </source>
</evidence>
<feature type="transmembrane region" description="Helical" evidence="6">
    <location>
        <begin position="6"/>
        <end position="23"/>
    </location>
</feature>
<proteinExistence type="inferred from homology"/>
<evidence type="ECO:0000313" key="9">
    <source>
        <dbReference type="Proteomes" id="UP000594262"/>
    </source>
</evidence>
<protein>
    <recommendedName>
        <fullName evidence="7">Major facilitator superfamily (MFS) profile domain-containing protein</fullName>
    </recommendedName>
</protein>
<keyword evidence="3 6" id="KW-0812">Transmembrane</keyword>
<dbReference type="InterPro" id="IPR020846">
    <property type="entry name" value="MFS_dom"/>
</dbReference>
<dbReference type="Pfam" id="PF12832">
    <property type="entry name" value="MFS_1_like"/>
    <property type="match status" value="1"/>
</dbReference>
<evidence type="ECO:0000256" key="4">
    <source>
        <dbReference type="ARBA" id="ARBA00022989"/>
    </source>
</evidence>
<dbReference type="AlphaFoldDB" id="A0A7M5XP26"/>
<dbReference type="InterPro" id="IPR036259">
    <property type="entry name" value="MFS_trans_sf"/>
</dbReference>
<organism evidence="8 9">
    <name type="scientific">Clytia hemisphaerica</name>
    <dbReference type="NCBI Taxonomy" id="252671"/>
    <lineage>
        <taxon>Eukaryota</taxon>
        <taxon>Metazoa</taxon>
        <taxon>Cnidaria</taxon>
        <taxon>Hydrozoa</taxon>
        <taxon>Hydroidolina</taxon>
        <taxon>Leptothecata</taxon>
        <taxon>Obeliida</taxon>
        <taxon>Clytiidae</taxon>
        <taxon>Clytia</taxon>
    </lineage>
</organism>
<feature type="transmembrane region" description="Helical" evidence="6">
    <location>
        <begin position="56"/>
        <end position="78"/>
    </location>
</feature>
<dbReference type="PROSITE" id="PS50850">
    <property type="entry name" value="MFS"/>
    <property type="match status" value="1"/>
</dbReference>
<evidence type="ECO:0000259" key="7">
    <source>
        <dbReference type="PROSITE" id="PS50850"/>
    </source>
</evidence>
<dbReference type="PANTHER" id="PTHR16172:SF41">
    <property type="entry name" value="MAJOR FACILITATOR SUPERFAMILY DOMAIN-CONTAINING PROTEIN 6-LIKE"/>
    <property type="match status" value="1"/>
</dbReference>
<dbReference type="InterPro" id="IPR024989">
    <property type="entry name" value="MFS_assoc_dom"/>
</dbReference>
<dbReference type="InterPro" id="IPR051717">
    <property type="entry name" value="MFS_MFSD6"/>
</dbReference>
<sequence length="178" mass="20030">LTLSVVFSNFASIIGFAFCQDMVQFLGGTWRAFAFSFLMYLVRYFGVSYIQNPWFVLIFQPIHALSAVMFVAGGLIHLRQTCPIPVMTTLISLFNTTHYGLGTIIGSSISGIIYEKYGGRTLFKSTSMLALVWLLVLIVYIVLVVRKRERKEKEGTGKTNGLLLMEPVQDKNIKEEKA</sequence>
<feature type="transmembrane region" description="Helical" evidence="6">
    <location>
        <begin position="126"/>
        <end position="145"/>
    </location>
</feature>
<comment type="similarity">
    <text evidence="2">Belongs to the major facilitator superfamily. MFSD6 family.</text>
</comment>
<dbReference type="Gene3D" id="1.20.1250.20">
    <property type="entry name" value="MFS general substrate transporter like domains"/>
    <property type="match status" value="1"/>
</dbReference>
<keyword evidence="5 6" id="KW-0472">Membrane</keyword>
<keyword evidence="4 6" id="KW-1133">Transmembrane helix</keyword>
<evidence type="ECO:0000256" key="1">
    <source>
        <dbReference type="ARBA" id="ARBA00004141"/>
    </source>
</evidence>
<name>A0A7M5XP26_9CNID</name>
<evidence type="ECO:0000313" key="8">
    <source>
        <dbReference type="EnsemblMetazoa" id="CLYHEMP026032.1"/>
    </source>
</evidence>
<dbReference type="GO" id="GO:0016020">
    <property type="term" value="C:membrane"/>
    <property type="evidence" value="ECO:0007669"/>
    <property type="project" value="UniProtKB-SubCell"/>
</dbReference>
<evidence type="ECO:0000256" key="3">
    <source>
        <dbReference type="ARBA" id="ARBA00022692"/>
    </source>
</evidence>
<dbReference type="GO" id="GO:0022857">
    <property type="term" value="F:transmembrane transporter activity"/>
    <property type="evidence" value="ECO:0007669"/>
    <property type="project" value="InterPro"/>
</dbReference>
<feature type="transmembrane region" description="Helical" evidence="6">
    <location>
        <begin position="90"/>
        <end position="114"/>
    </location>
</feature>
<dbReference type="PANTHER" id="PTHR16172">
    <property type="entry name" value="MAJOR FACILITATOR SUPERFAMILY DOMAIN-CONTAINING PROTEIN 6-LIKE"/>
    <property type="match status" value="1"/>
</dbReference>